<dbReference type="RefSeq" id="WP_145017697.1">
    <property type="nucleotide sequence ID" value="NZ_VLLN01000002.1"/>
</dbReference>
<organism evidence="3 4">
    <name type="scientific">Geobacter argillaceus</name>
    <dbReference type="NCBI Taxonomy" id="345631"/>
    <lineage>
        <taxon>Bacteria</taxon>
        <taxon>Pseudomonadati</taxon>
        <taxon>Thermodesulfobacteriota</taxon>
        <taxon>Desulfuromonadia</taxon>
        <taxon>Geobacterales</taxon>
        <taxon>Geobacteraceae</taxon>
        <taxon>Geobacter</taxon>
    </lineage>
</organism>
<proteinExistence type="predicted"/>
<evidence type="ECO:0000313" key="3">
    <source>
        <dbReference type="EMBL" id="TWJ33056.1"/>
    </source>
</evidence>
<feature type="signal peptide" evidence="1">
    <location>
        <begin position="1"/>
        <end position="23"/>
    </location>
</feature>
<sequence length="245" mass="25750">MKKALALIAAAALVAMASTAALAIDPNTAPGKSIVYSKHNLSKTGTGNLHSTTGTQICIYCHTPHNSSTAGGPIWNRNQSQFTITYQLYSGLGMQNISNKSGFTSDSISLFCMSCHDGSSMGGTMLVNIPTALPTVEATALTSFTTGLPGTAKANLLRGGTDGSVLKTTHPVNFEYKNGGGDLSTVTTNWINGLQGTKFPLYKSARSATQSFECSSCHSVHDDYNNPFLRDTNAGSKLCLGCHNK</sequence>
<dbReference type="InterPro" id="IPR036280">
    <property type="entry name" value="Multihaem_cyt_sf"/>
</dbReference>
<dbReference type="Pfam" id="PF09699">
    <property type="entry name" value="Paired_CXXCH_1"/>
    <property type="match status" value="1"/>
</dbReference>
<evidence type="ECO:0000259" key="2">
    <source>
        <dbReference type="Pfam" id="PF09699"/>
    </source>
</evidence>
<dbReference type="InterPro" id="IPR010177">
    <property type="entry name" value="Paired_CXXCH_1"/>
</dbReference>
<gene>
    <name evidence="3" type="ORF">JN12_00467</name>
</gene>
<dbReference type="OrthoDB" id="12425at2"/>
<dbReference type="SUPFAM" id="SSF48695">
    <property type="entry name" value="Multiheme cytochromes"/>
    <property type="match status" value="2"/>
</dbReference>
<keyword evidence="1" id="KW-0732">Signal</keyword>
<keyword evidence="4" id="KW-1185">Reference proteome</keyword>
<comment type="caution">
    <text evidence="3">The sequence shown here is derived from an EMBL/GenBank/DDBJ whole genome shotgun (WGS) entry which is preliminary data.</text>
</comment>
<evidence type="ECO:0000256" key="1">
    <source>
        <dbReference type="SAM" id="SignalP"/>
    </source>
</evidence>
<dbReference type="EMBL" id="VLLN01000002">
    <property type="protein sequence ID" value="TWJ33056.1"/>
    <property type="molecule type" value="Genomic_DNA"/>
</dbReference>
<dbReference type="AlphaFoldDB" id="A0A562WTA7"/>
<name>A0A562WTA7_9BACT</name>
<protein>
    <submittedName>
        <fullName evidence="3">Putative CXXCH cytochrome family protein</fullName>
    </submittedName>
</protein>
<dbReference type="Proteomes" id="UP000319449">
    <property type="component" value="Unassembled WGS sequence"/>
</dbReference>
<evidence type="ECO:0000313" key="4">
    <source>
        <dbReference type="Proteomes" id="UP000319449"/>
    </source>
</evidence>
<accession>A0A562WTA7</accession>
<reference evidence="3 4" key="1">
    <citation type="submission" date="2019-07" db="EMBL/GenBank/DDBJ databases">
        <title>Genomic Encyclopedia of Archaeal and Bacterial Type Strains, Phase II (KMG-II): from individual species to whole genera.</title>
        <authorList>
            <person name="Goeker M."/>
        </authorList>
    </citation>
    <scope>NUCLEOTIDE SEQUENCE [LARGE SCALE GENOMIC DNA]</scope>
    <source>
        <strain evidence="3 4">ATCC BAA-1139</strain>
    </source>
</reference>
<feature type="domain" description="Doubled CXXCH motif" evidence="2">
    <location>
        <begin position="213"/>
        <end position="245"/>
    </location>
</feature>
<feature type="chain" id="PRO_5021784525" evidence="1">
    <location>
        <begin position="24"/>
        <end position="245"/>
    </location>
</feature>